<dbReference type="GO" id="GO:0000221">
    <property type="term" value="C:vacuolar proton-transporting V-type ATPase, V1 domain"/>
    <property type="evidence" value="ECO:0007669"/>
    <property type="project" value="TreeGrafter"/>
</dbReference>
<evidence type="ECO:0000256" key="5">
    <source>
        <dbReference type="RuleBase" id="RU364019"/>
    </source>
</evidence>
<evidence type="ECO:0000256" key="2">
    <source>
        <dbReference type="ARBA" id="ARBA00022448"/>
    </source>
</evidence>
<keyword evidence="6" id="KW-0175">Coiled coil</keyword>
<evidence type="ECO:0000256" key="1">
    <source>
        <dbReference type="ARBA" id="ARBA00010066"/>
    </source>
</evidence>
<dbReference type="NCBIfam" id="TIGR01147">
    <property type="entry name" value="V_ATP_synt_G"/>
    <property type="match status" value="1"/>
</dbReference>
<dbReference type="PANTHER" id="PTHR12713">
    <property type="entry name" value="VACUOLAR ATP SYNTHASE SUBUNIT G"/>
    <property type="match status" value="1"/>
</dbReference>
<evidence type="ECO:0000256" key="6">
    <source>
        <dbReference type="SAM" id="Coils"/>
    </source>
</evidence>
<dbReference type="EMBL" id="OU892278">
    <property type="protein sequence ID" value="CAG9764653.1"/>
    <property type="molecule type" value="Genomic_DNA"/>
</dbReference>
<keyword evidence="8" id="KW-1185">Reference proteome</keyword>
<comment type="function">
    <text evidence="5">Subunit of the V1 complex of vacuolar(H+)-ATPase (V-ATPase), a multisubunit enzyme composed of a peripheral complex (V1) that hydrolyzes ATP and a membrane integral complex (V0) that translocates protons. V-ATPase is responsible for acidifying and maintaining the pH of intracellular compartments and in some cell types, is targeted to the plasma membrane, where it is responsible for acidifying the extracellular environment.</text>
</comment>
<protein>
    <recommendedName>
        <fullName evidence="5">V-type proton ATPase subunit G</fullName>
    </recommendedName>
</protein>
<evidence type="ECO:0000256" key="4">
    <source>
        <dbReference type="ARBA" id="ARBA00023065"/>
    </source>
</evidence>
<comment type="similarity">
    <text evidence="1 5">Belongs to the V-ATPase G subunit family.</text>
</comment>
<organism evidence="7 8">
    <name type="scientific">Ceutorhynchus assimilis</name>
    <name type="common">cabbage seed weevil</name>
    <dbReference type="NCBI Taxonomy" id="467358"/>
    <lineage>
        <taxon>Eukaryota</taxon>
        <taxon>Metazoa</taxon>
        <taxon>Ecdysozoa</taxon>
        <taxon>Arthropoda</taxon>
        <taxon>Hexapoda</taxon>
        <taxon>Insecta</taxon>
        <taxon>Pterygota</taxon>
        <taxon>Neoptera</taxon>
        <taxon>Endopterygota</taxon>
        <taxon>Coleoptera</taxon>
        <taxon>Polyphaga</taxon>
        <taxon>Cucujiformia</taxon>
        <taxon>Curculionidae</taxon>
        <taxon>Ceutorhynchinae</taxon>
        <taxon>Ceutorhynchus</taxon>
    </lineage>
</organism>
<dbReference type="GO" id="GO:0097401">
    <property type="term" value="P:synaptic vesicle lumen acidification"/>
    <property type="evidence" value="ECO:0007669"/>
    <property type="project" value="TreeGrafter"/>
</dbReference>
<dbReference type="GO" id="GO:0046961">
    <property type="term" value="F:proton-transporting ATPase activity, rotational mechanism"/>
    <property type="evidence" value="ECO:0007669"/>
    <property type="project" value="InterPro"/>
</dbReference>
<keyword evidence="4 5" id="KW-0406">Ion transport</keyword>
<dbReference type="GO" id="GO:0016887">
    <property type="term" value="F:ATP hydrolysis activity"/>
    <property type="evidence" value="ECO:0007669"/>
    <property type="project" value="TreeGrafter"/>
</dbReference>
<name>A0A9N9MMA3_9CUCU</name>
<gene>
    <name evidence="7" type="ORF">CEUTPL_LOCUS5287</name>
</gene>
<reference evidence="7" key="1">
    <citation type="submission" date="2022-01" db="EMBL/GenBank/DDBJ databases">
        <authorList>
            <person name="King R."/>
        </authorList>
    </citation>
    <scope>NUCLEOTIDE SEQUENCE</scope>
</reference>
<comment type="subunit">
    <text evidence="5">V-ATPase is a heteromultimeric enzyme made up of two complexes: the ATP-hydrolytic V1 complex and the proton translocation V0 complex.</text>
</comment>
<dbReference type="AlphaFoldDB" id="A0A9N9MMA3"/>
<dbReference type="Proteomes" id="UP001152799">
    <property type="component" value="Chromosome 2"/>
</dbReference>
<keyword evidence="2 5" id="KW-0813">Transport</keyword>
<dbReference type="Pfam" id="PF03179">
    <property type="entry name" value="V-ATPase_G"/>
    <property type="match status" value="1"/>
</dbReference>
<feature type="coiled-coil region" evidence="6">
    <location>
        <begin position="63"/>
        <end position="123"/>
    </location>
</feature>
<sequence length="134" mass="15839">MKVVEVNDLEQRERKVPKTPKTLKDYVTYMIFVAQISRPDMLRTKSVLSVVSIINRDLHIGKAKRIKQAKEEAEIEIEKYRAERQKHYEEFEERYLGTTDDVAAQIEKDVNNYLAEIEKMIAINKDKVTARNRR</sequence>
<evidence type="ECO:0000256" key="3">
    <source>
        <dbReference type="ARBA" id="ARBA00022781"/>
    </source>
</evidence>
<accession>A0A9N9MMA3</accession>
<dbReference type="GO" id="GO:0098793">
    <property type="term" value="C:presynapse"/>
    <property type="evidence" value="ECO:0007669"/>
    <property type="project" value="GOC"/>
</dbReference>
<dbReference type="Gene3D" id="1.20.5.2950">
    <property type="match status" value="1"/>
</dbReference>
<proteinExistence type="inferred from homology"/>
<dbReference type="InterPro" id="IPR005124">
    <property type="entry name" value="V-ATPase_G"/>
</dbReference>
<evidence type="ECO:0000313" key="7">
    <source>
        <dbReference type="EMBL" id="CAG9764653.1"/>
    </source>
</evidence>
<evidence type="ECO:0000313" key="8">
    <source>
        <dbReference type="Proteomes" id="UP001152799"/>
    </source>
</evidence>
<dbReference type="PANTHER" id="PTHR12713:SF11">
    <property type="entry name" value="V-TYPE PROTON ATPASE SUBUNIT G"/>
    <property type="match status" value="1"/>
</dbReference>
<keyword evidence="3 5" id="KW-0375">Hydrogen ion transport</keyword>